<keyword evidence="3" id="KW-0547">Nucleotide-binding</keyword>
<evidence type="ECO:0000256" key="4">
    <source>
        <dbReference type="ARBA" id="ARBA00022840"/>
    </source>
</evidence>
<proteinExistence type="inferred from homology"/>
<dbReference type="InterPro" id="IPR002305">
    <property type="entry name" value="aa-tRNA-synth_Ic"/>
</dbReference>
<dbReference type="SUPFAM" id="SSF52374">
    <property type="entry name" value="Nucleotidylyl transferase"/>
    <property type="match status" value="1"/>
</dbReference>
<evidence type="ECO:0000256" key="5">
    <source>
        <dbReference type="ARBA" id="ARBA00022917"/>
    </source>
</evidence>
<reference evidence="9" key="1">
    <citation type="submission" date="2019-08" db="EMBL/GenBank/DDBJ databases">
        <authorList>
            <person name="Kucharzyk K."/>
            <person name="Murdoch R.W."/>
            <person name="Higgins S."/>
            <person name="Loffler F."/>
        </authorList>
    </citation>
    <scope>NUCLEOTIDE SEQUENCE</scope>
</reference>
<dbReference type="InterPro" id="IPR014729">
    <property type="entry name" value="Rossmann-like_a/b/a_fold"/>
</dbReference>
<dbReference type="GO" id="GO:0005524">
    <property type="term" value="F:ATP binding"/>
    <property type="evidence" value="ECO:0007669"/>
    <property type="project" value="UniProtKB-KW"/>
</dbReference>
<dbReference type="NCBIfam" id="TIGR00234">
    <property type="entry name" value="tyrS"/>
    <property type="match status" value="1"/>
</dbReference>
<protein>
    <recommendedName>
        <fullName evidence="1">tyrosine--tRNA ligase</fullName>
        <ecNumber evidence="1">6.1.1.1</ecNumber>
    </recommendedName>
    <alternativeName>
        <fullName evidence="7">Tyrosyl-tRNA synthetase</fullName>
    </alternativeName>
</protein>
<evidence type="ECO:0000256" key="3">
    <source>
        <dbReference type="ARBA" id="ARBA00022741"/>
    </source>
</evidence>
<accession>A0A644THN4</accession>
<dbReference type="Gene3D" id="1.10.240.10">
    <property type="entry name" value="Tyrosyl-Transfer RNA Synthetase"/>
    <property type="match status" value="1"/>
</dbReference>
<dbReference type="PROSITE" id="PS00178">
    <property type="entry name" value="AA_TRNA_LIGASE_I"/>
    <property type="match status" value="1"/>
</dbReference>
<dbReference type="InterPro" id="IPR024088">
    <property type="entry name" value="Tyr-tRNA-ligase_bac-type"/>
</dbReference>
<sequence>MPFFPAKARLLRLNRTNNNTGAEKNKILFALQDENSPGILRKKRDYRYTAPKKARKAMNKALETLKIRGFIQQCTDLEGLSKLMDEGPITLYEGCDPTGPSLHIGHMVPYFAIRHLHEAGHNAIVLMGGGTARIGDPSGKTTMRQIISYEEIDANAARFLKQLDSFLKFDGKTLYSANNKDWLADLNYIDFLRDIGRHFSVNRMLSFESYKMRMETGLSFIEFNYQLLQSYDYLQLHKRHGCRLQVGGDDQWGNIVAGIELIRRVEGTECFGLTFPLVTTSDGKKMGKTEKGALFLNPEMTSPYDFFQYWRNVSDADVERFLLMFTFLPVEECRRLAAGSDAAINAAKERLAWEVTAMIHGKEEADKALAGAKAAFSGAGDKSAMPTVRLSRAMFDAGYGILDLFVDAGLAATKSEARRLVQQGGAFLSGLGGGELEAIDDPAYYVGSDRLDGDSELLLRAGKKRFCRVVALK</sequence>
<dbReference type="InterPro" id="IPR001412">
    <property type="entry name" value="aa-tRNA-synth_I_CS"/>
</dbReference>
<dbReference type="AlphaFoldDB" id="A0A644THN4"/>
<dbReference type="InterPro" id="IPR036986">
    <property type="entry name" value="S4_RNA-bd_sf"/>
</dbReference>
<dbReference type="FunFam" id="1.10.240.10:FF:000001">
    <property type="entry name" value="Tyrosine--tRNA ligase"/>
    <property type="match status" value="1"/>
</dbReference>
<gene>
    <name evidence="9" type="primary">tyrS_4</name>
    <name evidence="9" type="ORF">SDC9_12186</name>
</gene>
<comment type="catalytic activity">
    <reaction evidence="8">
        <text>tRNA(Tyr) + L-tyrosine + ATP = L-tyrosyl-tRNA(Tyr) + AMP + diphosphate + H(+)</text>
        <dbReference type="Rhea" id="RHEA:10220"/>
        <dbReference type="Rhea" id="RHEA-COMP:9706"/>
        <dbReference type="Rhea" id="RHEA-COMP:9707"/>
        <dbReference type="ChEBI" id="CHEBI:15378"/>
        <dbReference type="ChEBI" id="CHEBI:30616"/>
        <dbReference type="ChEBI" id="CHEBI:33019"/>
        <dbReference type="ChEBI" id="CHEBI:58315"/>
        <dbReference type="ChEBI" id="CHEBI:78442"/>
        <dbReference type="ChEBI" id="CHEBI:78536"/>
        <dbReference type="ChEBI" id="CHEBI:456215"/>
        <dbReference type="EC" id="6.1.1.1"/>
    </reaction>
</comment>
<keyword evidence="6" id="KW-0030">Aminoacyl-tRNA synthetase</keyword>
<dbReference type="CDD" id="cd00805">
    <property type="entry name" value="TyrRS_core"/>
    <property type="match status" value="1"/>
</dbReference>
<dbReference type="Gene3D" id="3.40.50.620">
    <property type="entry name" value="HUPs"/>
    <property type="match status" value="1"/>
</dbReference>
<keyword evidence="4" id="KW-0067">ATP-binding</keyword>
<dbReference type="HAMAP" id="MF_02006">
    <property type="entry name" value="Tyr_tRNA_synth_type1"/>
    <property type="match status" value="1"/>
</dbReference>
<dbReference type="PANTHER" id="PTHR11766">
    <property type="entry name" value="TYROSYL-TRNA SYNTHETASE"/>
    <property type="match status" value="1"/>
</dbReference>
<comment type="caution">
    <text evidence="9">The sequence shown here is derived from an EMBL/GenBank/DDBJ whole genome shotgun (WGS) entry which is preliminary data.</text>
</comment>
<keyword evidence="2 9" id="KW-0436">Ligase</keyword>
<dbReference type="PANTHER" id="PTHR11766:SF0">
    <property type="entry name" value="TYROSINE--TRNA LIGASE, MITOCHONDRIAL"/>
    <property type="match status" value="1"/>
</dbReference>
<evidence type="ECO:0000256" key="1">
    <source>
        <dbReference type="ARBA" id="ARBA00013160"/>
    </source>
</evidence>
<evidence type="ECO:0000256" key="2">
    <source>
        <dbReference type="ARBA" id="ARBA00022598"/>
    </source>
</evidence>
<keyword evidence="5" id="KW-0648">Protein biosynthesis</keyword>
<evidence type="ECO:0000313" key="9">
    <source>
        <dbReference type="EMBL" id="MPL66508.1"/>
    </source>
</evidence>
<dbReference type="PRINTS" id="PR01040">
    <property type="entry name" value="TRNASYNTHTYR"/>
</dbReference>
<dbReference type="EMBL" id="VSSQ01000032">
    <property type="protein sequence ID" value="MPL66508.1"/>
    <property type="molecule type" value="Genomic_DNA"/>
</dbReference>
<dbReference type="GO" id="GO:0006437">
    <property type="term" value="P:tyrosyl-tRNA aminoacylation"/>
    <property type="evidence" value="ECO:0007669"/>
    <property type="project" value="InterPro"/>
</dbReference>
<name>A0A644THN4_9ZZZZ</name>
<evidence type="ECO:0000256" key="7">
    <source>
        <dbReference type="ARBA" id="ARBA00033323"/>
    </source>
</evidence>
<dbReference type="InterPro" id="IPR024107">
    <property type="entry name" value="Tyr-tRNA-ligase_bac_1"/>
</dbReference>
<evidence type="ECO:0000256" key="6">
    <source>
        <dbReference type="ARBA" id="ARBA00023146"/>
    </source>
</evidence>
<organism evidence="9">
    <name type="scientific">bioreactor metagenome</name>
    <dbReference type="NCBI Taxonomy" id="1076179"/>
    <lineage>
        <taxon>unclassified sequences</taxon>
        <taxon>metagenomes</taxon>
        <taxon>ecological metagenomes</taxon>
    </lineage>
</organism>
<dbReference type="InterPro" id="IPR002307">
    <property type="entry name" value="Tyr-tRNA-ligase"/>
</dbReference>
<dbReference type="Gene3D" id="3.10.290.10">
    <property type="entry name" value="RNA-binding S4 domain"/>
    <property type="match status" value="1"/>
</dbReference>
<evidence type="ECO:0000256" key="8">
    <source>
        <dbReference type="ARBA" id="ARBA00048248"/>
    </source>
</evidence>
<dbReference type="GO" id="GO:0004831">
    <property type="term" value="F:tyrosine-tRNA ligase activity"/>
    <property type="evidence" value="ECO:0007669"/>
    <property type="project" value="UniProtKB-EC"/>
</dbReference>
<dbReference type="Pfam" id="PF00579">
    <property type="entry name" value="tRNA-synt_1b"/>
    <property type="match status" value="1"/>
</dbReference>
<dbReference type="GO" id="GO:0005829">
    <property type="term" value="C:cytosol"/>
    <property type="evidence" value="ECO:0007669"/>
    <property type="project" value="TreeGrafter"/>
</dbReference>
<dbReference type="SUPFAM" id="SSF55174">
    <property type="entry name" value="Alpha-L RNA-binding motif"/>
    <property type="match status" value="1"/>
</dbReference>
<dbReference type="EC" id="6.1.1.1" evidence="1"/>
<dbReference type="GO" id="GO:0003723">
    <property type="term" value="F:RNA binding"/>
    <property type="evidence" value="ECO:0007669"/>
    <property type="project" value="InterPro"/>
</dbReference>